<dbReference type="CDD" id="cd07067">
    <property type="entry name" value="HP_PGM_like"/>
    <property type="match status" value="1"/>
</dbReference>
<dbReference type="AlphaFoldDB" id="A0A512BK37"/>
<dbReference type="EMBL" id="BJYU01000001">
    <property type="protein sequence ID" value="GEO12322.1"/>
    <property type="molecule type" value="Genomic_DNA"/>
</dbReference>
<dbReference type="InterPro" id="IPR029033">
    <property type="entry name" value="His_PPase_superfam"/>
</dbReference>
<dbReference type="SMART" id="SM00855">
    <property type="entry name" value="PGAM"/>
    <property type="match status" value="1"/>
</dbReference>
<dbReference type="OrthoDB" id="9810154at2"/>
<dbReference type="PANTHER" id="PTHR47623">
    <property type="entry name" value="OS09G0287300 PROTEIN"/>
    <property type="match status" value="1"/>
</dbReference>
<feature type="binding site" evidence="1">
    <location>
        <position position="57"/>
    </location>
    <ligand>
        <name>substrate</name>
    </ligand>
</feature>
<proteinExistence type="predicted"/>
<comment type="caution">
    <text evidence="2">The sequence shown here is derived from an EMBL/GenBank/DDBJ whole genome shotgun (WGS) entry which is preliminary data.</text>
</comment>
<accession>A0A512BK37</accession>
<dbReference type="SUPFAM" id="SSF53254">
    <property type="entry name" value="Phosphoglycerate mutase-like"/>
    <property type="match status" value="1"/>
</dbReference>
<dbReference type="RefSeq" id="WP_114184236.1">
    <property type="nucleotide sequence ID" value="NZ_BJYU01000001.1"/>
</dbReference>
<organism evidence="2 3">
    <name type="scientific">Microvirga aerophila</name>
    <dbReference type="NCBI Taxonomy" id="670291"/>
    <lineage>
        <taxon>Bacteria</taxon>
        <taxon>Pseudomonadati</taxon>
        <taxon>Pseudomonadota</taxon>
        <taxon>Alphaproteobacteria</taxon>
        <taxon>Hyphomicrobiales</taxon>
        <taxon>Methylobacteriaceae</taxon>
        <taxon>Microvirga</taxon>
    </lineage>
</organism>
<dbReference type="PANTHER" id="PTHR47623:SF1">
    <property type="entry name" value="OS09G0287300 PROTEIN"/>
    <property type="match status" value="1"/>
</dbReference>
<keyword evidence="3" id="KW-1185">Reference proteome</keyword>
<name>A0A512BK37_9HYPH</name>
<reference evidence="2 3" key="1">
    <citation type="submission" date="2019-07" db="EMBL/GenBank/DDBJ databases">
        <title>Whole genome shotgun sequence of Microvirga aerophila NBRC 106136.</title>
        <authorList>
            <person name="Hosoyama A."/>
            <person name="Uohara A."/>
            <person name="Ohji S."/>
            <person name="Ichikawa N."/>
        </authorList>
    </citation>
    <scope>NUCLEOTIDE SEQUENCE [LARGE SCALE GENOMIC DNA]</scope>
    <source>
        <strain evidence="2 3">NBRC 106136</strain>
    </source>
</reference>
<evidence type="ECO:0000256" key="1">
    <source>
        <dbReference type="PIRSR" id="PIRSR613078-2"/>
    </source>
</evidence>
<dbReference type="Pfam" id="PF00300">
    <property type="entry name" value="His_Phos_1"/>
    <property type="match status" value="1"/>
</dbReference>
<evidence type="ECO:0000313" key="2">
    <source>
        <dbReference type="EMBL" id="GEO12322.1"/>
    </source>
</evidence>
<dbReference type="Gene3D" id="3.40.50.1240">
    <property type="entry name" value="Phosphoglycerate mutase-like"/>
    <property type="match status" value="1"/>
</dbReference>
<protein>
    <submittedName>
        <fullName evidence="2">Phosphoglycerate mutase</fullName>
    </submittedName>
</protein>
<gene>
    <name evidence="2" type="ORF">MAE02_00180</name>
</gene>
<dbReference type="InterPro" id="IPR013078">
    <property type="entry name" value="His_Pase_superF_clade-1"/>
</dbReference>
<evidence type="ECO:0000313" key="3">
    <source>
        <dbReference type="Proteomes" id="UP000321085"/>
    </source>
</evidence>
<sequence>MLRLMLLRHGKAAWPQGTLDMDRPLAKRGREASVLMGNYLKNEDLVPDLVLVSPARRTLETWEHVAPIVGDIEVRHDPRIYEAPVARLLSVLQEVEPENATLLMIGHNPGFEDLAALLASDGDRDGILRIGQKYPTAGLAVIDFPENSWRDVKRGSGRLERFTTPKSLGTGEDD</sequence>
<dbReference type="Proteomes" id="UP000321085">
    <property type="component" value="Unassembled WGS sequence"/>
</dbReference>